<keyword evidence="2" id="KW-1185">Reference proteome</keyword>
<accession>A0AAX4INE4</accession>
<evidence type="ECO:0000313" key="1">
    <source>
        <dbReference type="EMBL" id="WQF84523.1"/>
    </source>
</evidence>
<dbReference type="RefSeq" id="XP_062781747.1">
    <property type="nucleotide sequence ID" value="XM_062925696.1"/>
</dbReference>
<organism evidence="1 2">
    <name type="scientific">Colletotrichum destructivum</name>
    <dbReference type="NCBI Taxonomy" id="34406"/>
    <lineage>
        <taxon>Eukaryota</taxon>
        <taxon>Fungi</taxon>
        <taxon>Dikarya</taxon>
        <taxon>Ascomycota</taxon>
        <taxon>Pezizomycotina</taxon>
        <taxon>Sordariomycetes</taxon>
        <taxon>Hypocreomycetidae</taxon>
        <taxon>Glomerellales</taxon>
        <taxon>Glomerellaceae</taxon>
        <taxon>Colletotrichum</taxon>
        <taxon>Colletotrichum destructivum species complex</taxon>
    </lineage>
</organism>
<dbReference type="Proteomes" id="UP001322277">
    <property type="component" value="Chromosome 6"/>
</dbReference>
<protein>
    <submittedName>
        <fullName evidence="1">Uncharacterized protein</fullName>
    </submittedName>
</protein>
<proteinExistence type="predicted"/>
<evidence type="ECO:0000313" key="2">
    <source>
        <dbReference type="Proteomes" id="UP001322277"/>
    </source>
</evidence>
<name>A0AAX4INE4_9PEZI</name>
<gene>
    <name evidence="1" type="ORF">CDEST_09537</name>
</gene>
<reference evidence="2" key="1">
    <citation type="journal article" date="2023" name="bioRxiv">
        <title>Complete genome of the Medicago anthracnose fungus, Colletotrichum destructivum, reveals a mini-chromosome-like region within a core chromosome.</title>
        <authorList>
            <person name="Lapalu N."/>
            <person name="Simon A."/>
            <person name="Lu A."/>
            <person name="Plaumann P.-L."/>
            <person name="Amselem J."/>
            <person name="Pigne S."/>
            <person name="Auger A."/>
            <person name="Koch C."/>
            <person name="Dallery J.-F."/>
            <person name="O'Connell R.J."/>
        </authorList>
    </citation>
    <scope>NUCLEOTIDE SEQUENCE [LARGE SCALE GENOMIC DNA]</scope>
    <source>
        <strain evidence="2">CBS 520.97</strain>
    </source>
</reference>
<dbReference type="EMBL" id="CP137310">
    <property type="protein sequence ID" value="WQF84523.1"/>
    <property type="molecule type" value="Genomic_DNA"/>
</dbReference>
<dbReference type="GeneID" id="87946040"/>
<dbReference type="AlphaFoldDB" id="A0AAX4INE4"/>
<dbReference type="KEGG" id="cdet:87946040"/>
<sequence>MVLFLVSKAIPPPPPKNPFSPLTSYISLVHLDPFKTASLRKVLLKAPSSLVEVSFPNGRPQPPVFAPENPPFNRTRATFFLPQFIFFHYARVAYLFRCQQIPEKPFVRFLSCLKSCVSVPSTPYTTRKGLIEKLGFPPPTRH</sequence>